<keyword evidence="6 13" id="KW-0441">Lipid A biosynthesis</keyword>
<keyword evidence="9 13" id="KW-0418">Kinase</keyword>
<evidence type="ECO:0000256" key="11">
    <source>
        <dbReference type="ARBA" id="ARBA00023098"/>
    </source>
</evidence>
<dbReference type="EMBL" id="AP018933">
    <property type="protein sequence ID" value="BBG30654.1"/>
    <property type="molecule type" value="Genomic_DNA"/>
</dbReference>
<name>A0A348HGA2_9GAMM</name>
<keyword evidence="8 13" id="KW-0547">Nucleotide-binding</keyword>
<comment type="function">
    <text evidence="1 13">Transfers the gamma-phosphate of ATP to the 4'-position of a tetraacyldisaccharide 1-phosphate intermediate (termed DS-1-P) to form tetraacyldisaccharide 1,4'-bis-phosphate (lipid IVA).</text>
</comment>
<dbReference type="UniPathway" id="UPA00359">
    <property type="reaction ID" value="UER00482"/>
</dbReference>
<comment type="similarity">
    <text evidence="13">Belongs to the LpxK family.</text>
</comment>
<dbReference type="RefSeq" id="WP_027705157.1">
    <property type="nucleotide sequence ID" value="NZ_AP018933.1"/>
</dbReference>
<dbReference type="GO" id="GO:0005886">
    <property type="term" value="C:plasma membrane"/>
    <property type="evidence" value="ECO:0007669"/>
    <property type="project" value="TreeGrafter"/>
</dbReference>
<dbReference type="SUPFAM" id="SSF52540">
    <property type="entry name" value="P-loop containing nucleoside triphosphate hydrolases"/>
    <property type="match status" value="1"/>
</dbReference>
<comment type="caution">
    <text evidence="13">Lacks conserved residue(s) required for the propagation of feature annotation.</text>
</comment>
<dbReference type="AlphaFoldDB" id="A0A348HGA2"/>
<gene>
    <name evidence="13" type="primary">lpxK</name>
    <name evidence="14" type="ORF">ZBT109_1908</name>
</gene>
<keyword evidence="15" id="KW-1185">Reference proteome</keyword>
<dbReference type="KEGG" id="zpl:ZBT109_1908"/>
<accession>A0A348HGA2</accession>
<keyword evidence="11 13" id="KW-0443">Lipid metabolism</keyword>
<organism evidence="14 15">
    <name type="scientific">Zymobacter palmae</name>
    <dbReference type="NCBI Taxonomy" id="33074"/>
    <lineage>
        <taxon>Bacteria</taxon>
        <taxon>Pseudomonadati</taxon>
        <taxon>Pseudomonadota</taxon>
        <taxon>Gammaproteobacteria</taxon>
        <taxon>Oceanospirillales</taxon>
        <taxon>Halomonadaceae</taxon>
        <taxon>Zymobacter group</taxon>
        <taxon>Zymobacter</taxon>
    </lineage>
</organism>
<keyword evidence="5 13" id="KW-0444">Lipid biosynthesis</keyword>
<dbReference type="Proteomes" id="UP000267342">
    <property type="component" value="Chromosome"/>
</dbReference>
<keyword evidence="7 13" id="KW-0808">Transferase</keyword>
<dbReference type="GO" id="GO:0009029">
    <property type="term" value="F:lipid-A 4'-kinase activity"/>
    <property type="evidence" value="ECO:0007669"/>
    <property type="project" value="UniProtKB-UniRule"/>
</dbReference>
<evidence type="ECO:0000256" key="13">
    <source>
        <dbReference type="HAMAP-Rule" id="MF_00409"/>
    </source>
</evidence>
<dbReference type="OrthoDB" id="9766423at2"/>
<proteinExistence type="inferred from homology"/>
<dbReference type="InterPro" id="IPR027417">
    <property type="entry name" value="P-loop_NTPase"/>
</dbReference>
<evidence type="ECO:0000313" key="15">
    <source>
        <dbReference type="Proteomes" id="UP000267342"/>
    </source>
</evidence>
<evidence type="ECO:0000256" key="6">
    <source>
        <dbReference type="ARBA" id="ARBA00022556"/>
    </source>
</evidence>
<evidence type="ECO:0000256" key="9">
    <source>
        <dbReference type="ARBA" id="ARBA00022777"/>
    </source>
</evidence>
<evidence type="ECO:0000256" key="7">
    <source>
        <dbReference type="ARBA" id="ARBA00022679"/>
    </source>
</evidence>
<protein>
    <recommendedName>
        <fullName evidence="4 13">Tetraacyldisaccharide 4'-kinase</fullName>
        <ecNumber evidence="3 13">2.7.1.130</ecNumber>
    </recommendedName>
    <alternativeName>
        <fullName evidence="12 13">Lipid A 4'-kinase</fullName>
    </alternativeName>
</protein>
<keyword evidence="10 13" id="KW-0067">ATP-binding</keyword>
<comment type="pathway">
    <text evidence="2 13">Glycolipid biosynthesis; lipid IV(A) biosynthesis; lipid IV(A) from (3R)-3-hydroxytetradecanoyl-[acyl-carrier-protein] and UDP-N-acetyl-alpha-D-glucosamine: step 6/6.</text>
</comment>
<evidence type="ECO:0000256" key="4">
    <source>
        <dbReference type="ARBA" id="ARBA00016436"/>
    </source>
</evidence>
<comment type="catalytic activity">
    <reaction evidence="13">
        <text>a lipid A disaccharide + ATP = a lipid IVA + ADP + H(+)</text>
        <dbReference type="Rhea" id="RHEA:67840"/>
        <dbReference type="ChEBI" id="CHEBI:15378"/>
        <dbReference type="ChEBI" id="CHEBI:30616"/>
        <dbReference type="ChEBI" id="CHEBI:176343"/>
        <dbReference type="ChEBI" id="CHEBI:176425"/>
        <dbReference type="ChEBI" id="CHEBI:456216"/>
        <dbReference type="EC" id="2.7.1.130"/>
    </reaction>
</comment>
<dbReference type="EC" id="2.7.1.130" evidence="3 13"/>
<evidence type="ECO:0000256" key="3">
    <source>
        <dbReference type="ARBA" id="ARBA00012071"/>
    </source>
</evidence>
<dbReference type="GO" id="GO:0005524">
    <property type="term" value="F:ATP binding"/>
    <property type="evidence" value="ECO:0007669"/>
    <property type="project" value="UniProtKB-UniRule"/>
</dbReference>
<evidence type="ECO:0000256" key="1">
    <source>
        <dbReference type="ARBA" id="ARBA00002274"/>
    </source>
</evidence>
<dbReference type="GO" id="GO:0009245">
    <property type="term" value="P:lipid A biosynthetic process"/>
    <property type="evidence" value="ECO:0007669"/>
    <property type="project" value="UniProtKB-UniRule"/>
</dbReference>
<evidence type="ECO:0000313" key="14">
    <source>
        <dbReference type="EMBL" id="BBG30654.1"/>
    </source>
</evidence>
<evidence type="ECO:0000256" key="12">
    <source>
        <dbReference type="ARBA" id="ARBA00029757"/>
    </source>
</evidence>
<evidence type="ECO:0000256" key="2">
    <source>
        <dbReference type="ARBA" id="ARBA00004870"/>
    </source>
</evidence>
<sequence>MSLSQWLERAWYRRDGGALWALRPLECLYRRIVTRRLQQRRYRQQTPVPTLVVGNLSVGGTGKSPLVAWLAHYLREQGWQPGIVSRGYGGKAAHYPLRVTPDSSPAEAGDEPVMLAQQSGVPVAVAPDRPAAVDLLVAEGCDLIISDDGLQHYALARDVELVVVDGTRGFGNRHCLPCGPLREPLSRLSSIDAVMVNGGEDALVHLQQSGDLASAHRFSMTLAPRCLRHLQTGERTACDDARFQQGVHAVAGIGHPERFFTTLASLGIVAEPHPFADHHTFTADDLRFSDERPIVMTAKDAVKCQSFATEQCWALDVDAEPSAAFVLFLQQRLAELAPR</sequence>
<dbReference type="GO" id="GO:0009244">
    <property type="term" value="P:lipopolysaccharide core region biosynthetic process"/>
    <property type="evidence" value="ECO:0007669"/>
    <property type="project" value="TreeGrafter"/>
</dbReference>
<evidence type="ECO:0000256" key="10">
    <source>
        <dbReference type="ARBA" id="ARBA00022840"/>
    </source>
</evidence>
<reference evidence="14 15" key="1">
    <citation type="submission" date="2018-09" db="EMBL/GenBank/DDBJ databases">
        <title>Zymobacter palmae IAM14233 (=T109) whole genome analysis.</title>
        <authorList>
            <person name="Yanase H."/>
        </authorList>
    </citation>
    <scope>NUCLEOTIDE SEQUENCE [LARGE SCALE GENOMIC DNA]</scope>
    <source>
        <strain evidence="14 15">IAM14233</strain>
    </source>
</reference>
<dbReference type="NCBIfam" id="TIGR00682">
    <property type="entry name" value="lpxK"/>
    <property type="match status" value="1"/>
</dbReference>
<dbReference type="Pfam" id="PF02606">
    <property type="entry name" value="LpxK"/>
    <property type="match status" value="1"/>
</dbReference>
<dbReference type="HAMAP" id="MF_00409">
    <property type="entry name" value="LpxK"/>
    <property type="match status" value="1"/>
</dbReference>
<dbReference type="PANTHER" id="PTHR42724:SF1">
    <property type="entry name" value="TETRAACYLDISACCHARIDE 4'-KINASE, MITOCHONDRIAL-RELATED"/>
    <property type="match status" value="1"/>
</dbReference>
<dbReference type="InterPro" id="IPR003758">
    <property type="entry name" value="LpxK"/>
</dbReference>
<dbReference type="STRING" id="1123510.GCA_000620025_02059"/>
<evidence type="ECO:0000256" key="5">
    <source>
        <dbReference type="ARBA" id="ARBA00022516"/>
    </source>
</evidence>
<evidence type="ECO:0000256" key="8">
    <source>
        <dbReference type="ARBA" id="ARBA00022741"/>
    </source>
</evidence>
<dbReference type="PANTHER" id="PTHR42724">
    <property type="entry name" value="TETRAACYLDISACCHARIDE 4'-KINASE"/>
    <property type="match status" value="1"/>
</dbReference>